<organism evidence="2 3">
    <name type="scientific">Candidatus Methanoperedens nitratireducens</name>
    <dbReference type="NCBI Taxonomy" id="1392998"/>
    <lineage>
        <taxon>Archaea</taxon>
        <taxon>Methanobacteriati</taxon>
        <taxon>Methanobacteriota</taxon>
        <taxon>Stenosarchaea group</taxon>
        <taxon>Methanomicrobia</taxon>
        <taxon>Methanosarcinales</taxon>
        <taxon>ANME-2 cluster</taxon>
        <taxon>Candidatus Methanoperedentaceae</taxon>
        <taxon>Candidatus Methanoperedens</taxon>
    </lineage>
</organism>
<dbReference type="InterPro" id="IPR037914">
    <property type="entry name" value="SpoVT-AbrB_sf"/>
</dbReference>
<dbReference type="Pfam" id="PF04014">
    <property type="entry name" value="MazE_antitoxin"/>
    <property type="match status" value="1"/>
</dbReference>
<evidence type="ECO:0000313" key="2">
    <source>
        <dbReference type="EMBL" id="KPQ44419.1"/>
    </source>
</evidence>
<protein>
    <recommendedName>
        <fullName evidence="1">SpoVT-AbrB domain-containing protein</fullName>
    </recommendedName>
</protein>
<accession>A0A0P7ZHG9</accession>
<dbReference type="Gene3D" id="2.10.260.10">
    <property type="match status" value="1"/>
</dbReference>
<name>A0A0P7ZHG9_9EURY</name>
<dbReference type="SMART" id="SM00966">
    <property type="entry name" value="SpoVT_AbrB"/>
    <property type="match status" value="1"/>
</dbReference>
<dbReference type="EMBL" id="LKCM01000095">
    <property type="protein sequence ID" value="KPQ44419.1"/>
    <property type="molecule type" value="Genomic_DNA"/>
</dbReference>
<dbReference type="NCBIfam" id="TIGR01439">
    <property type="entry name" value="lp_hng_hel_AbrB"/>
    <property type="match status" value="1"/>
</dbReference>
<feature type="domain" description="SpoVT-AbrB" evidence="1">
    <location>
        <begin position="7"/>
        <end position="52"/>
    </location>
</feature>
<comment type="caution">
    <text evidence="2">The sequence shown here is derived from an EMBL/GenBank/DDBJ whole genome shotgun (WGS) entry which is preliminary data.</text>
</comment>
<reference evidence="2 3" key="1">
    <citation type="submission" date="2015-09" db="EMBL/GenBank/DDBJ databases">
        <title>A metagenomics-based metabolic model of nitrate-dependent anaerobic oxidation of methane by Methanoperedens-like archaea.</title>
        <authorList>
            <person name="Arshad A."/>
            <person name="Speth D.R."/>
            <person name="De Graaf R.M."/>
            <person name="Op Den Camp H.J."/>
            <person name="Jetten M.S."/>
            <person name="Welte C.U."/>
        </authorList>
    </citation>
    <scope>NUCLEOTIDE SEQUENCE [LARGE SCALE GENOMIC DNA]</scope>
</reference>
<dbReference type="AlphaFoldDB" id="A0A0P7ZHG9"/>
<gene>
    <name evidence="2" type="ORF">MPEBLZ_01052</name>
</gene>
<dbReference type="Proteomes" id="UP000050360">
    <property type="component" value="Unassembled WGS sequence"/>
</dbReference>
<dbReference type="InterPro" id="IPR007159">
    <property type="entry name" value="SpoVT-AbrB_dom"/>
</dbReference>
<dbReference type="SUPFAM" id="SSF89447">
    <property type="entry name" value="AbrB/MazE/MraZ-like"/>
    <property type="match status" value="1"/>
</dbReference>
<evidence type="ECO:0000259" key="1">
    <source>
        <dbReference type="SMART" id="SM00966"/>
    </source>
</evidence>
<dbReference type="GO" id="GO:0003677">
    <property type="term" value="F:DNA binding"/>
    <property type="evidence" value="ECO:0007669"/>
    <property type="project" value="InterPro"/>
</dbReference>
<evidence type="ECO:0000313" key="3">
    <source>
        <dbReference type="Proteomes" id="UP000050360"/>
    </source>
</evidence>
<sequence length="89" mass="10292">MEKVLFGKVTKAGTITIPKKLRIKYHIKIGDVVRYSDTNDGIKIMPSETSIVPPKIKAIWEEADNKKISIKEIVETVKKERKKVYDEEY</sequence>
<proteinExistence type="predicted"/>